<evidence type="ECO:0000313" key="3">
    <source>
        <dbReference type="Proteomes" id="UP000004483"/>
    </source>
</evidence>
<evidence type="ECO:0000313" key="2">
    <source>
        <dbReference type="EMBL" id="EEJ40438.1"/>
    </source>
</evidence>
<gene>
    <name evidence="2" type="ORF">HMPREF0549_1141</name>
</gene>
<dbReference type="Gene3D" id="3.40.50.300">
    <property type="entry name" value="P-loop containing nucleotide triphosphate hydrolases"/>
    <property type="match status" value="1"/>
</dbReference>
<dbReference type="STRING" id="1423814.HMPREF0549_1141"/>
<accession>C2EUK5</accession>
<dbReference type="HOGENOM" id="CLU_709380_0_0_9"/>
<feature type="domain" description="ATPase dynein-related AAA" evidence="1">
    <location>
        <begin position="29"/>
        <end position="187"/>
    </location>
</feature>
<dbReference type="EMBL" id="ACGV01000130">
    <property type="protein sequence ID" value="EEJ40438.1"/>
    <property type="molecule type" value="Genomic_DNA"/>
</dbReference>
<evidence type="ECO:0000259" key="1">
    <source>
        <dbReference type="Pfam" id="PF07728"/>
    </source>
</evidence>
<name>C2EUK5_9LACO</name>
<dbReference type="GO" id="GO:0005524">
    <property type="term" value="F:ATP binding"/>
    <property type="evidence" value="ECO:0007669"/>
    <property type="project" value="InterPro"/>
</dbReference>
<sequence length="396" mass="43752">MGGIAMALTYQQLLITVPLVLRAGNVPSIVGEAGLGKSALVEEVAKKMDAKLYTTVVSLSEKGDLAIPVPPLTSDSFVETKNHGRLANVQFGYSETLVSIVRYAEENPNRAIIWFLDEFNRGPQSVQSELMNLVLQRQINSLRLPETVKIVIAENPDNTMEGFENSEYAVSTGDAAIKDRTVRLVMASSTNEWLEWAKKPRGQDKRSQINPLVIEYLTQYPSRLVQPHQFGSDLTPTPRAWERVSRNLDQLQKLPGKVQAQLAPDLFSGDLGTEIGVSFAKFVQAHGVRLKVSDMINQAGLETDFQQLEEADKLSLLREWVRKYPETLAQNSGAANFSSYLTGISPDGQYSLIQQVGEDDELLNKMYNTAKEDPAGAVAELYETGAQIATYGDRGE</sequence>
<reference evidence="2 3" key="1">
    <citation type="submission" date="2009-01" db="EMBL/GenBank/DDBJ databases">
        <authorList>
            <person name="Qin X."/>
            <person name="Bachman B."/>
            <person name="Battles P."/>
            <person name="Bell A."/>
            <person name="Bess C."/>
            <person name="Bickham C."/>
            <person name="Chaboub L."/>
            <person name="Chen D."/>
            <person name="Coyle M."/>
            <person name="Deiros D.R."/>
            <person name="Dinh H."/>
            <person name="Forbes L."/>
            <person name="Fowler G."/>
            <person name="Francisco L."/>
            <person name="Fu Q."/>
            <person name="Gubbala S."/>
            <person name="Hale W."/>
            <person name="Han Y."/>
            <person name="Hemphill L."/>
            <person name="Highlander S.K."/>
            <person name="Hirani K."/>
            <person name="Hogues M."/>
            <person name="Jackson L."/>
            <person name="Jakkamsetti A."/>
            <person name="Javaid M."/>
            <person name="Jiang H."/>
            <person name="Korchina V."/>
            <person name="Kovar C."/>
            <person name="Lara F."/>
            <person name="Lee S."/>
            <person name="Mata R."/>
            <person name="Mathew T."/>
            <person name="Moen C."/>
            <person name="Morales K."/>
            <person name="Munidasa M."/>
            <person name="Nazareth L."/>
            <person name="Ngo R."/>
            <person name="Nguyen L."/>
            <person name="Okwuonu G."/>
            <person name="Ongeri F."/>
            <person name="Patil S."/>
            <person name="Petrosino J."/>
            <person name="Pham C."/>
            <person name="Pham P."/>
            <person name="Pu L.-L."/>
            <person name="Puazo M."/>
            <person name="Raj R."/>
            <person name="Reid J."/>
            <person name="Rouhana J."/>
            <person name="Saada N."/>
            <person name="Shang Y."/>
            <person name="Simmons D."/>
            <person name="Thornton R."/>
            <person name="Warren J."/>
            <person name="Weissenberger G."/>
            <person name="Zhang J."/>
            <person name="Zhang L."/>
            <person name="Zhou C."/>
            <person name="Zhu D."/>
            <person name="Muzny D."/>
            <person name="Worley K."/>
            <person name="Gibbs R."/>
        </authorList>
    </citation>
    <scope>NUCLEOTIDE SEQUENCE [LARGE SCALE GENOMIC DNA]</scope>
    <source>
        <strain evidence="2 3">ATCC 49540</strain>
    </source>
</reference>
<organism evidence="2 3">
    <name type="scientific">Limosilactobacillus vaginalis DSM 5837 = ATCC 49540</name>
    <dbReference type="NCBI Taxonomy" id="1423814"/>
    <lineage>
        <taxon>Bacteria</taxon>
        <taxon>Bacillati</taxon>
        <taxon>Bacillota</taxon>
        <taxon>Bacilli</taxon>
        <taxon>Lactobacillales</taxon>
        <taxon>Lactobacillaceae</taxon>
        <taxon>Limosilactobacillus</taxon>
    </lineage>
</organism>
<dbReference type="InterPro" id="IPR011704">
    <property type="entry name" value="ATPase_dyneun-rel_AAA"/>
</dbReference>
<dbReference type="SUPFAM" id="SSF52540">
    <property type="entry name" value="P-loop containing nucleoside triphosphate hydrolases"/>
    <property type="match status" value="1"/>
</dbReference>
<proteinExistence type="predicted"/>
<dbReference type="AlphaFoldDB" id="C2EUK5"/>
<protein>
    <recommendedName>
        <fullName evidence="1">ATPase dynein-related AAA domain-containing protein</fullName>
    </recommendedName>
</protein>
<dbReference type="eggNOG" id="COG0714">
    <property type="taxonomic scope" value="Bacteria"/>
</dbReference>
<dbReference type="Proteomes" id="UP000004483">
    <property type="component" value="Unassembled WGS sequence"/>
</dbReference>
<dbReference type="InterPro" id="IPR027417">
    <property type="entry name" value="P-loop_NTPase"/>
</dbReference>
<comment type="caution">
    <text evidence="2">The sequence shown here is derived from an EMBL/GenBank/DDBJ whole genome shotgun (WGS) entry which is preliminary data.</text>
</comment>
<dbReference type="Pfam" id="PF07728">
    <property type="entry name" value="AAA_5"/>
    <property type="match status" value="1"/>
</dbReference>
<dbReference type="GO" id="GO:0016887">
    <property type="term" value="F:ATP hydrolysis activity"/>
    <property type="evidence" value="ECO:0007669"/>
    <property type="project" value="InterPro"/>
</dbReference>